<feature type="transmembrane region" description="Helical" evidence="1">
    <location>
        <begin position="6"/>
        <end position="28"/>
    </location>
</feature>
<evidence type="ECO:0000313" key="2">
    <source>
        <dbReference type="EMBL" id="MDV6225325.1"/>
    </source>
</evidence>
<sequence length="59" mass="6038">MASFEFYGVIVAAALLTTLVGIGFHSIIAEPCEDRSSRTLAAAIAVGVVVLGSIALVFV</sequence>
<keyword evidence="3" id="KW-1185">Reference proteome</keyword>
<keyword evidence="1" id="KW-0812">Transmembrane</keyword>
<evidence type="ECO:0000313" key="3">
    <source>
        <dbReference type="Proteomes" id="UP001185659"/>
    </source>
</evidence>
<gene>
    <name evidence="2" type="ORF">R2G56_03415</name>
</gene>
<proteinExistence type="predicted"/>
<reference evidence="2 3" key="1">
    <citation type="submission" date="2023-10" db="EMBL/GenBank/DDBJ databases">
        <authorList>
            <person name="Venkata Ramana C."/>
            <person name="Sasikala C."/>
            <person name="Dhurka M."/>
        </authorList>
    </citation>
    <scope>NUCLEOTIDE SEQUENCE [LARGE SCALE GENOMIC DNA]</scope>
    <source>
        <strain evidence="2 3">KCTC 32151</strain>
    </source>
</reference>
<dbReference type="Proteomes" id="UP001185659">
    <property type="component" value="Unassembled WGS sequence"/>
</dbReference>
<name>A0ABU4AGE8_9HYPH</name>
<comment type="caution">
    <text evidence="2">The sequence shown here is derived from an EMBL/GenBank/DDBJ whole genome shotgun (WGS) entry which is preliminary data.</text>
</comment>
<protein>
    <submittedName>
        <fullName evidence="2">Uncharacterized protein</fullName>
    </submittedName>
</protein>
<evidence type="ECO:0000256" key="1">
    <source>
        <dbReference type="SAM" id="Phobius"/>
    </source>
</evidence>
<organism evidence="2 3">
    <name type="scientific">Nitratireductor aquimarinus</name>
    <dbReference type="NCBI Taxonomy" id="889300"/>
    <lineage>
        <taxon>Bacteria</taxon>
        <taxon>Pseudomonadati</taxon>
        <taxon>Pseudomonadota</taxon>
        <taxon>Alphaproteobacteria</taxon>
        <taxon>Hyphomicrobiales</taxon>
        <taxon>Phyllobacteriaceae</taxon>
        <taxon>Nitratireductor</taxon>
    </lineage>
</organism>
<feature type="transmembrane region" description="Helical" evidence="1">
    <location>
        <begin position="40"/>
        <end position="58"/>
    </location>
</feature>
<keyword evidence="1" id="KW-0472">Membrane</keyword>
<dbReference type="EMBL" id="JAWLIP010000001">
    <property type="protein sequence ID" value="MDV6225325.1"/>
    <property type="molecule type" value="Genomic_DNA"/>
</dbReference>
<keyword evidence="1" id="KW-1133">Transmembrane helix</keyword>
<dbReference type="RefSeq" id="WP_113152827.1">
    <property type="nucleotide sequence ID" value="NZ_JAWLIP010000001.1"/>
</dbReference>
<accession>A0ABU4AGE8</accession>